<comment type="caution">
    <text evidence="1">The sequence shown here is derived from an EMBL/GenBank/DDBJ whole genome shotgun (WGS) entry which is preliminary data.</text>
</comment>
<reference evidence="1" key="1">
    <citation type="submission" date="2024-12" db="EMBL/GenBank/DDBJ databases">
        <title>Comparative genomics and development of molecular markers within Purpureocillium lilacinum and among Purpureocillium species.</title>
        <authorList>
            <person name="Yeh Z.-Y."/>
            <person name="Ni N.-T."/>
            <person name="Lo P.-H."/>
            <person name="Mushyakhwo K."/>
            <person name="Lin C.-F."/>
            <person name="Nai Y.-S."/>
        </authorList>
    </citation>
    <scope>NUCLEOTIDE SEQUENCE</scope>
    <source>
        <strain evidence="1">NCHU-NPUST-175</strain>
    </source>
</reference>
<accession>A0ACC4DN04</accession>
<evidence type="ECO:0000313" key="2">
    <source>
        <dbReference type="Proteomes" id="UP001638806"/>
    </source>
</evidence>
<proteinExistence type="predicted"/>
<keyword evidence="2" id="KW-1185">Reference proteome</keyword>
<name>A0ACC4DN04_PURLI</name>
<evidence type="ECO:0000313" key="1">
    <source>
        <dbReference type="EMBL" id="KAL3957745.1"/>
    </source>
</evidence>
<dbReference type="EMBL" id="JBGNUJ010000007">
    <property type="protein sequence ID" value="KAL3957745.1"/>
    <property type="molecule type" value="Genomic_DNA"/>
</dbReference>
<sequence length="128" mass="13394">MEPPTSGGTDWADGCASIAPISPIADTEPEMGGRSGLPCALPRCAVRALHRDVLLRWLGACSSPDLPALAPVVVVGLGAPGPGGEWTLVAARLPRLDAGLAARRSRHRDRHRGSPRLSIKACPVRRPV</sequence>
<gene>
    <name evidence="1" type="ORF">ACCO45_008323</name>
</gene>
<dbReference type="Proteomes" id="UP001638806">
    <property type="component" value="Unassembled WGS sequence"/>
</dbReference>
<organism evidence="1 2">
    <name type="scientific">Purpureocillium lilacinum</name>
    <name type="common">Paecilomyces lilacinus</name>
    <dbReference type="NCBI Taxonomy" id="33203"/>
    <lineage>
        <taxon>Eukaryota</taxon>
        <taxon>Fungi</taxon>
        <taxon>Dikarya</taxon>
        <taxon>Ascomycota</taxon>
        <taxon>Pezizomycotina</taxon>
        <taxon>Sordariomycetes</taxon>
        <taxon>Hypocreomycetidae</taxon>
        <taxon>Hypocreales</taxon>
        <taxon>Ophiocordycipitaceae</taxon>
        <taxon>Purpureocillium</taxon>
    </lineage>
</organism>
<protein>
    <submittedName>
        <fullName evidence="1">Uncharacterized protein</fullName>
    </submittedName>
</protein>